<evidence type="ECO:0000256" key="17">
    <source>
        <dbReference type="SAM" id="Coils"/>
    </source>
</evidence>
<dbReference type="Pfam" id="PF02518">
    <property type="entry name" value="HATPase_c"/>
    <property type="match status" value="1"/>
</dbReference>
<keyword evidence="10" id="KW-0067">ATP-binding</keyword>
<dbReference type="InterPro" id="IPR036890">
    <property type="entry name" value="HATPase_C_sf"/>
</dbReference>
<dbReference type="CDD" id="cd06225">
    <property type="entry name" value="HAMP"/>
    <property type="match status" value="1"/>
</dbReference>
<dbReference type="FunFam" id="1.10.287.130:FF:000004">
    <property type="entry name" value="Ethylene receptor 1"/>
    <property type="match status" value="1"/>
</dbReference>
<dbReference type="PROSITE" id="PS50109">
    <property type="entry name" value="HIS_KIN"/>
    <property type="match status" value="1"/>
</dbReference>
<dbReference type="CDD" id="cd16922">
    <property type="entry name" value="HATPase_EvgS-ArcB-TorS-like"/>
    <property type="match status" value="1"/>
</dbReference>
<comment type="subcellular location">
    <subcellularLocation>
        <location evidence="2">Membrane</location>
    </subcellularLocation>
</comment>
<dbReference type="SMART" id="SM00388">
    <property type="entry name" value="HisKA"/>
    <property type="match status" value="1"/>
</dbReference>
<dbReference type="SUPFAM" id="SSF47384">
    <property type="entry name" value="Homodimeric domain of signal transducing histidine kinase"/>
    <property type="match status" value="1"/>
</dbReference>
<sequence length="614" mass="67847">MAVTSLRSRLALGLALAAALIGLAGGGLWSVTEARKLRLGLEARQTRLAALAANGLAPPLWNLDMAAAGAILDTLMSDPEVSRVEVQPSDTKSPPLVKESRSAETGVLIERRFDITYTSAGSQSRVGTARLVVSTAQIDAELRTTQRFIVGLLSAVLAALVIGCYWWVNNLVRGPMARLGEMARRVAAGDLGTRMKVERQDEMGELTEQFNRMSERLASATHELRQSEARYRSLFENASEGIFQTDHRGRLVDLNLALAQMLGFASPQAALAHSRSLRRLAHVPPRDLRRLIGMLNRQQRGVQRLPLLIETLAGEPRWIEISLHRVREGTRPVRIEGLAIDITERQMAEQALALHREHLEELVTARTAELKEAMQKAEAANQAKSRFLATMSHEFRTPLNAILGFSQLLNLDGSLGAETRRKLNLIQDSGEHLLALINDLLDMAAVEAGRVQLHPQTVQLRSLLELSSAIVRPRAEQKGLDYALLIDPELPERVLVDGQRLRQVLLNLLSNAVKFTDRGHVQLQVQRLASAPGRVLLYFEVADSGPGLNEAQQARLFQPFEQVSEGPRRREGSGLGLSISQQLIRLMGGQIRIDSTPERGSRFFFELDLPVVEV</sequence>
<keyword evidence="23" id="KW-1185">Reference proteome</keyword>
<evidence type="ECO:0000256" key="1">
    <source>
        <dbReference type="ARBA" id="ARBA00000085"/>
    </source>
</evidence>
<dbReference type="InterPro" id="IPR004358">
    <property type="entry name" value="Sig_transdc_His_kin-like_C"/>
</dbReference>
<dbReference type="NCBIfam" id="TIGR00229">
    <property type="entry name" value="sensory_box"/>
    <property type="match status" value="1"/>
</dbReference>
<proteinExistence type="predicted"/>
<keyword evidence="14 18" id="KW-0472">Membrane</keyword>
<keyword evidence="11 18" id="KW-1133">Transmembrane helix</keyword>
<evidence type="ECO:0000259" key="19">
    <source>
        <dbReference type="PROSITE" id="PS50109"/>
    </source>
</evidence>
<dbReference type="RefSeq" id="WP_198111064.1">
    <property type="nucleotide sequence ID" value="NZ_JAEDAK010000006.1"/>
</dbReference>
<evidence type="ECO:0000256" key="18">
    <source>
        <dbReference type="SAM" id="Phobius"/>
    </source>
</evidence>
<dbReference type="SMART" id="SM00387">
    <property type="entry name" value="HATPase_c"/>
    <property type="match status" value="1"/>
</dbReference>
<feature type="domain" description="HAMP" evidence="21">
    <location>
        <begin position="170"/>
        <end position="222"/>
    </location>
</feature>
<evidence type="ECO:0000256" key="5">
    <source>
        <dbReference type="ARBA" id="ARBA00022679"/>
    </source>
</evidence>
<dbReference type="EMBL" id="JAEDAK010000006">
    <property type="protein sequence ID" value="MBH9577288.1"/>
    <property type="molecule type" value="Genomic_DNA"/>
</dbReference>
<evidence type="ECO:0000256" key="6">
    <source>
        <dbReference type="ARBA" id="ARBA00022692"/>
    </source>
</evidence>
<keyword evidence="17" id="KW-0175">Coiled coil</keyword>
<dbReference type="PROSITE" id="PS50112">
    <property type="entry name" value="PAS"/>
    <property type="match status" value="1"/>
</dbReference>
<dbReference type="SUPFAM" id="SSF158472">
    <property type="entry name" value="HAMP domain-like"/>
    <property type="match status" value="1"/>
</dbReference>
<dbReference type="EC" id="2.7.13.3" evidence="3"/>
<keyword evidence="5" id="KW-0808">Transferase</keyword>
<evidence type="ECO:0000259" key="20">
    <source>
        <dbReference type="PROSITE" id="PS50112"/>
    </source>
</evidence>
<dbReference type="Pfam" id="PF00512">
    <property type="entry name" value="HisKA"/>
    <property type="match status" value="1"/>
</dbReference>
<dbReference type="GO" id="GO:0000155">
    <property type="term" value="F:phosphorelay sensor kinase activity"/>
    <property type="evidence" value="ECO:0007669"/>
    <property type="project" value="InterPro"/>
</dbReference>
<evidence type="ECO:0000256" key="3">
    <source>
        <dbReference type="ARBA" id="ARBA00012438"/>
    </source>
</evidence>
<gene>
    <name evidence="22" type="ORF">I7X39_10300</name>
</gene>
<dbReference type="CDD" id="cd00130">
    <property type="entry name" value="PAS"/>
    <property type="match status" value="1"/>
</dbReference>
<feature type="transmembrane region" description="Helical" evidence="18">
    <location>
        <begin position="148"/>
        <end position="168"/>
    </location>
</feature>
<comment type="caution">
    <text evidence="22">The sequence shown here is derived from an EMBL/GenBank/DDBJ whole genome shotgun (WGS) entry which is preliminary data.</text>
</comment>
<reference evidence="22" key="1">
    <citation type="submission" date="2020-12" db="EMBL/GenBank/DDBJ databases">
        <title>The genome sequence of Inhella sp. 1Y17.</title>
        <authorList>
            <person name="Liu Y."/>
        </authorList>
    </citation>
    <scope>NUCLEOTIDE SEQUENCE</scope>
    <source>
        <strain evidence="22">1Y17</strain>
    </source>
</reference>
<evidence type="ECO:0000313" key="23">
    <source>
        <dbReference type="Proteomes" id="UP000613266"/>
    </source>
</evidence>
<keyword evidence="8" id="KW-0547">Nucleotide-binding</keyword>
<dbReference type="InterPro" id="IPR003660">
    <property type="entry name" value="HAMP_dom"/>
</dbReference>
<dbReference type="PANTHER" id="PTHR43047">
    <property type="entry name" value="TWO-COMPONENT HISTIDINE PROTEIN KINASE"/>
    <property type="match status" value="1"/>
</dbReference>
<feature type="domain" description="Histidine kinase" evidence="19">
    <location>
        <begin position="390"/>
        <end position="611"/>
    </location>
</feature>
<evidence type="ECO:0000256" key="7">
    <source>
        <dbReference type="ARBA" id="ARBA00022729"/>
    </source>
</evidence>
<dbReference type="SUPFAM" id="SSF55874">
    <property type="entry name" value="ATPase domain of HSP90 chaperone/DNA topoisomerase II/histidine kinase"/>
    <property type="match status" value="1"/>
</dbReference>
<keyword evidence="13" id="KW-0843">Virulence</keyword>
<evidence type="ECO:0000256" key="8">
    <source>
        <dbReference type="ARBA" id="ARBA00022741"/>
    </source>
</evidence>
<dbReference type="Proteomes" id="UP000613266">
    <property type="component" value="Unassembled WGS sequence"/>
</dbReference>
<evidence type="ECO:0000256" key="15">
    <source>
        <dbReference type="ARBA" id="ARBA00058004"/>
    </source>
</evidence>
<evidence type="ECO:0000256" key="2">
    <source>
        <dbReference type="ARBA" id="ARBA00004370"/>
    </source>
</evidence>
<evidence type="ECO:0000256" key="14">
    <source>
        <dbReference type="ARBA" id="ARBA00023136"/>
    </source>
</evidence>
<comment type="catalytic activity">
    <reaction evidence="1">
        <text>ATP + protein L-histidine = ADP + protein N-phospho-L-histidine.</text>
        <dbReference type="EC" id="2.7.13.3"/>
    </reaction>
</comment>
<dbReference type="AlphaFoldDB" id="A0A931J3W6"/>
<dbReference type="SMART" id="SM00304">
    <property type="entry name" value="HAMP"/>
    <property type="match status" value="1"/>
</dbReference>
<evidence type="ECO:0000256" key="9">
    <source>
        <dbReference type="ARBA" id="ARBA00022777"/>
    </source>
</evidence>
<dbReference type="Gene3D" id="3.30.450.20">
    <property type="entry name" value="PAS domain"/>
    <property type="match status" value="1"/>
</dbReference>
<dbReference type="GO" id="GO:0005524">
    <property type="term" value="F:ATP binding"/>
    <property type="evidence" value="ECO:0007669"/>
    <property type="project" value="UniProtKB-KW"/>
</dbReference>
<evidence type="ECO:0000256" key="13">
    <source>
        <dbReference type="ARBA" id="ARBA00023026"/>
    </source>
</evidence>
<dbReference type="PROSITE" id="PS50885">
    <property type="entry name" value="HAMP"/>
    <property type="match status" value="1"/>
</dbReference>
<dbReference type="CDD" id="cd00082">
    <property type="entry name" value="HisKA"/>
    <property type="match status" value="1"/>
</dbReference>
<dbReference type="InterPro" id="IPR036097">
    <property type="entry name" value="HisK_dim/P_sf"/>
</dbReference>
<dbReference type="FunFam" id="3.30.565.10:FF:000010">
    <property type="entry name" value="Sensor histidine kinase RcsC"/>
    <property type="match status" value="1"/>
</dbReference>
<dbReference type="Gene3D" id="1.10.287.130">
    <property type="match status" value="1"/>
</dbReference>
<dbReference type="Pfam" id="PF13188">
    <property type="entry name" value="PAS_8"/>
    <property type="match status" value="1"/>
</dbReference>
<dbReference type="Gene3D" id="3.30.565.10">
    <property type="entry name" value="Histidine kinase-like ATPase, C-terminal domain"/>
    <property type="match status" value="1"/>
</dbReference>
<evidence type="ECO:0000259" key="21">
    <source>
        <dbReference type="PROSITE" id="PS50885"/>
    </source>
</evidence>
<evidence type="ECO:0000256" key="11">
    <source>
        <dbReference type="ARBA" id="ARBA00022989"/>
    </source>
</evidence>
<dbReference type="SUPFAM" id="SSF55785">
    <property type="entry name" value="PYP-like sensor domain (PAS domain)"/>
    <property type="match status" value="1"/>
</dbReference>
<dbReference type="InterPro" id="IPR000014">
    <property type="entry name" value="PAS"/>
</dbReference>
<keyword evidence="4" id="KW-0597">Phosphoprotein</keyword>
<dbReference type="InterPro" id="IPR003594">
    <property type="entry name" value="HATPase_dom"/>
</dbReference>
<evidence type="ECO:0000256" key="4">
    <source>
        <dbReference type="ARBA" id="ARBA00022553"/>
    </source>
</evidence>
<dbReference type="Pfam" id="PF00672">
    <property type="entry name" value="HAMP"/>
    <property type="match status" value="1"/>
</dbReference>
<name>A0A931J3W6_9BURK</name>
<organism evidence="22 23">
    <name type="scientific">Inhella proteolytica</name>
    <dbReference type="NCBI Taxonomy" id="2795029"/>
    <lineage>
        <taxon>Bacteria</taxon>
        <taxon>Pseudomonadati</taxon>
        <taxon>Pseudomonadota</taxon>
        <taxon>Betaproteobacteria</taxon>
        <taxon>Burkholderiales</taxon>
        <taxon>Sphaerotilaceae</taxon>
        <taxon>Inhella</taxon>
    </lineage>
</organism>
<dbReference type="GO" id="GO:0016020">
    <property type="term" value="C:membrane"/>
    <property type="evidence" value="ECO:0007669"/>
    <property type="project" value="UniProtKB-SubCell"/>
</dbReference>
<dbReference type="SMART" id="SM00091">
    <property type="entry name" value="PAS"/>
    <property type="match status" value="1"/>
</dbReference>
<evidence type="ECO:0000256" key="10">
    <source>
        <dbReference type="ARBA" id="ARBA00022840"/>
    </source>
</evidence>
<dbReference type="PANTHER" id="PTHR43047:SF78">
    <property type="entry name" value="SENSORY_REGULATORY PROTEIN RPFC"/>
    <property type="match status" value="1"/>
</dbReference>
<feature type="coiled-coil region" evidence="17">
    <location>
        <begin position="203"/>
        <end position="237"/>
    </location>
</feature>
<keyword evidence="6 18" id="KW-0812">Transmembrane</keyword>
<keyword evidence="9" id="KW-0418">Kinase</keyword>
<feature type="domain" description="PAS" evidence="20">
    <location>
        <begin position="227"/>
        <end position="268"/>
    </location>
</feature>
<dbReference type="InterPro" id="IPR005467">
    <property type="entry name" value="His_kinase_dom"/>
</dbReference>
<comment type="function">
    <text evidence="15">Member of the two-component regulatory system BvgS/BvgA. Phosphorylates BvgA via a four-step phosphorelay in response to environmental signals.</text>
</comment>
<dbReference type="PRINTS" id="PR00344">
    <property type="entry name" value="BCTRLSENSOR"/>
</dbReference>
<evidence type="ECO:0000313" key="22">
    <source>
        <dbReference type="EMBL" id="MBH9577288.1"/>
    </source>
</evidence>
<keyword evidence="7" id="KW-0732">Signal</keyword>
<evidence type="ECO:0000256" key="16">
    <source>
        <dbReference type="ARBA" id="ARBA00070152"/>
    </source>
</evidence>
<accession>A0A931J3W6</accession>
<dbReference type="InterPro" id="IPR003661">
    <property type="entry name" value="HisK_dim/P_dom"/>
</dbReference>
<evidence type="ECO:0000256" key="12">
    <source>
        <dbReference type="ARBA" id="ARBA00023012"/>
    </source>
</evidence>
<dbReference type="Gene3D" id="6.10.340.10">
    <property type="match status" value="1"/>
</dbReference>
<dbReference type="InterPro" id="IPR035965">
    <property type="entry name" value="PAS-like_dom_sf"/>
</dbReference>
<protein>
    <recommendedName>
        <fullName evidence="16">Virulence sensor protein BvgS</fullName>
        <ecNumber evidence="3">2.7.13.3</ecNumber>
    </recommendedName>
</protein>
<keyword evidence="12" id="KW-0902">Two-component regulatory system</keyword>